<dbReference type="NCBIfam" id="NF001381">
    <property type="entry name" value="PRK00279.1-3"/>
    <property type="match status" value="1"/>
</dbReference>
<keyword evidence="4 6" id="KW-0418">Kinase</keyword>
<accession>A0A916K0L1</accession>
<dbReference type="InterPro" id="IPR007862">
    <property type="entry name" value="Adenylate_kinase_lid-dom"/>
</dbReference>
<dbReference type="GO" id="GO:0008270">
    <property type="term" value="F:zinc ion binding"/>
    <property type="evidence" value="ECO:0007669"/>
    <property type="project" value="UniProtKB-UniRule"/>
</dbReference>
<dbReference type="GO" id="GO:0005737">
    <property type="term" value="C:cytoplasm"/>
    <property type="evidence" value="ECO:0007669"/>
    <property type="project" value="UniProtKB-SubCell"/>
</dbReference>
<feature type="binding site" evidence="6">
    <location>
        <position position="92"/>
    </location>
    <ligand>
        <name>AMP</name>
        <dbReference type="ChEBI" id="CHEBI:456215"/>
    </ligand>
</feature>
<dbReference type="FunFam" id="3.40.50.300:FF:000106">
    <property type="entry name" value="Adenylate kinase mitochondrial"/>
    <property type="match status" value="1"/>
</dbReference>
<feature type="binding site" evidence="6">
    <location>
        <position position="133"/>
    </location>
    <ligand>
        <name>Zn(2+)</name>
        <dbReference type="ChEBI" id="CHEBI:29105"/>
        <note>structural</note>
    </ligand>
</feature>
<dbReference type="PROSITE" id="PS00113">
    <property type="entry name" value="ADENYLATE_KINASE"/>
    <property type="match status" value="1"/>
</dbReference>
<feature type="binding site" evidence="6">
    <location>
        <position position="36"/>
    </location>
    <ligand>
        <name>AMP</name>
        <dbReference type="ChEBI" id="CHEBI:456215"/>
    </ligand>
</feature>
<reference evidence="8" key="1">
    <citation type="submission" date="2021-06" db="EMBL/GenBank/DDBJ databases">
        <authorList>
            <person name="Criscuolo A."/>
        </authorList>
    </citation>
    <scope>NUCLEOTIDE SEQUENCE</scope>
    <source>
        <strain evidence="8">CIP111600</strain>
    </source>
</reference>
<evidence type="ECO:0000313" key="9">
    <source>
        <dbReference type="Proteomes" id="UP000693672"/>
    </source>
</evidence>
<keyword evidence="6" id="KW-0862">Zinc</keyword>
<keyword evidence="6" id="KW-0963">Cytoplasm</keyword>
<organism evidence="8 9">
    <name type="scientific">Paenibacillus solanacearum</name>
    <dbReference type="NCBI Taxonomy" id="2048548"/>
    <lineage>
        <taxon>Bacteria</taxon>
        <taxon>Bacillati</taxon>
        <taxon>Bacillota</taxon>
        <taxon>Bacilli</taxon>
        <taxon>Bacillales</taxon>
        <taxon>Paenibacillaceae</taxon>
        <taxon>Paenibacillus</taxon>
    </lineage>
</organism>
<evidence type="ECO:0000313" key="8">
    <source>
        <dbReference type="EMBL" id="CAG7612585.1"/>
    </source>
</evidence>
<comment type="subunit">
    <text evidence="6">Monomer.</text>
</comment>
<feature type="region of interest" description="LID" evidence="6">
    <location>
        <begin position="126"/>
        <end position="163"/>
    </location>
</feature>
<evidence type="ECO:0000256" key="6">
    <source>
        <dbReference type="HAMAP-Rule" id="MF_00235"/>
    </source>
</evidence>
<dbReference type="GO" id="GO:0044209">
    <property type="term" value="P:AMP salvage"/>
    <property type="evidence" value="ECO:0007669"/>
    <property type="project" value="UniProtKB-UniRule"/>
</dbReference>
<name>A0A916K0L1_9BACL</name>
<dbReference type="Pfam" id="PF00406">
    <property type="entry name" value="ADK"/>
    <property type="match status" value="1"/>
</dbReference>
<comment type="caution">
    <text evidence="8">The sequence shown here is derived from an EMBL/GenBank/DDBJ whole genome shotgun (WGS) entry which is preliminary data.</text>
</comment>
<comment type="subcellular location">
    <subcellularLocation>
        <location evidence="6">Cytoplasm</location>
    </subcellularLocation>
</comment>
<feature type="binding site" evidence="6">
    <location>
        <begin position="10"/>
        <end position="15"/>
    </location>
    <ligand>
        <name>ATP</name>
        <dbReference type="ChEBI" id="CHEBI:30616"/>
    </ligand>
</feature>
<dbReference type="RefSeq" id="WP_218091337.1">
    <property type="nucleotide sequence ID" value="NZ_CAJVAS010000004.1"/>
</dbReference>
<dbReference type="Pfam" id="PF05191">
    <property type="entry name" value="ADK_lid"/>
    <property type="match status" value="1"/>
</dbReference>
<dbReference type="CDD" id="cd01428">
    <property type="entry name" value="ADK"/>
    <property type="match status" value="1"/>
</dbReference>
<dbReference type="AlphaFoldDB" id="A0A916K0L1"/>
<dbReference type="EMBL" id="CAJVAS010000004">
    <property type="protein sequence ID" value="CAG7612585.1"/>
    <property type="molecule type" value="Genomic_DNA"/>
</dbReference>
<dbReference type="HAMAP" id="MF_00235">
    <property type="entry name" value="Adenylate_kinase_Adk"/>
    <property type="match status" value="1"/>
</dbReference>
<dbReference type="Proteomes" id="UP000693672">
    <property type="component" value="Unassembled WGS sequence"/>
</dbReference>
<feature type="region of interest" description="NMP" evidence="6">
    <location>
        <begin position="30"/>
        <end position="59"/>
    </location>
</feature>
<feature type="binding site" evidence="6">
    <location>
        <begin position="57"/>
        <end position="59"/>
    </location>
    <ligand>
        <name>AMP</name>
        <dbReference type="ChEBI" id="CHEBI:456215"/>
    </ligand>
</feature>
<comment type="caution">
    <text evidence="6">Lacks conserved residue(s) required for the propagation of feature annotation.</text>
</comment>
<comment type="similarity">
    <text evidence="6">Belongs to the adenylate kinase family.</text>
</comment>
<comment type="function">
    <text evidence="6">Catalyzes the reversible transfer of the terminal phosphate group between ATP and AMP. Plays an important role in cellular energy homeostasis and in adenine nucleotide metabolism.</text>
</comment>
<proteinExistence type="inferred from homology"/>
<evidence type="ECO:0000256" key="3">
    <source>
        <dbReference type="ARBA" id="ARBA00022741"/>
    </source>
</evidence>
<dbReference type="NCBIfam" id="NF001380">
    <property type="entry name" value="PRK00279.1-2"/>
    <property type="match status" value="1"/>
</dbReference>
<dbReference type="GO" id="GO:0005524">
    <property type="term" value="F:ATP binding"/>
    <property type="evidence" value="ECO:0007669"/>
    <property type="project" value="UniProtKB-UniRule"/>
</dbReference>
<evidence type="ECO:0000259" key="7">
    <source>
        <dbReference type="Pfam" id="PF05191"/>
    </source>
</evidence>
<dbReference type="GO" id="GO:0004017">
    <property type="term" value="F:AMP kinase activity"/>
    <property type="evidence" value="ECO:0007669"/>
    <property type="project" value="UniProtKB-UniRule"/>
</dbReference>
<evidence type="ECO:0000256" key="4">
    <source>
        <dbReference type="ARBA" id="ARBA00022777"/>
    </source>
</evidence>
<dbReference type="EC" id="2.7.4.3" evidence="6"/>
<dbReference type="InterPro" id="IPR006259">
    <property type="entry name" value="Adenyl_kin_sub"/>
</dbReference>
<keyword evidence="9" id="KW-1185">Reference proteome</keyword>
<dbReference type="InterPro" id="IPR033690">
    <property type="entry name" value="Adenylat_kinase_CS"/>
</dbReference>
<sequence length="215" mass="23407">MNVIMLGLPGAGKGTQAKIIVEHLRIPHISTGDLFRKAAQDHTPLGLTAKVYMDKGELVPDEITIGLATDRLAEQDCAAGFLLDGFPRSLNQAQALRSELAASGRTIDHVVYVQVDERLLFERLTGRRVCCDCGAAYHIAYRPTAAEGRCDVCGGDVVQRDDDRPETVAERLRINGELTEQLAKYYAEADVLRVVDGSGDIADVTEHVLNLFTAS</sequence>
<comment type="catalytic activity">
    <reaction evidence="6">
        <text>AMP + ATP = 2 ADP</text>
        <dbReference type="Rhea" id="RHEA:12973"/>
        <dbReference type="ChEBI" id="CHEBI:30616"/>
        <dbReference type="ChEBI" id="CHEBI:456215"/>
        <dbReference type="ChEBI" id="CHEBI:456216"/>
        <dbReference type="EC" id="2.7.4.3"/>
    </reaction>
</comment>
<keyword evidence="1 6" id="KW-0808">Transferase</keyword>
<evidence type="ECO:0000256" key="2">
    <source>
        <dbReference type="ARBA" id="ARBA00022727"/>
    </source>
</evidence>
<feature type="binding site" evidence="6">
    <location>
        <position position="199"/>
    </location>
    <ligand>
        <name>ATP</name>
        <dbReference type="ChEBI" id="CHEBI:30616"/>
    </ligand>
</feature>
<feature type="binding site" evidence="6">
    <location>
        <position position="160"/>
    </location>
    <ligand>
        <name>AMP</name>
        <dbReference type="ChEBI" id="CHEBI:456215"/>
    </ligand>
</feature>
<keyword evidence="5 6" id="KW-0067">ATP-binding</keyword>
<feature type="binding site" evidence="6">
    <location>
        <position position="153"/>
    </location>
    <ligand>
        <name>Zn(2+)</name>
        <dbReference type="ChEBI" id="CHEBI:29105"/>
        <note>structural</note>
    </ligand>
</feature>
<feature type="binding site" evidence="6">
    <location>
        <position position="171"/>
    </location>
    <ligand>
        <name>AMP</name>
        <dbReference type="ChEBI" id="CHEBI:456215"/>
    </ligand>
</feature>
<dbReference type="InterPro" id="IPR000850">
    <property type="entry name" value="Adenylat/UMP-CMP_kin"/>
</dbReference>
<feature type="domain" description="Adenylate kinase active site lid" evidence="7">
    <location>
        <begin position="127"/>
        <end position="162"/>
    </location>
</feature>
<dbReference type="PANTHER" id="PTHR23359">
    <property type="entry name" value="NUCLEOTIDE KINASE"/>
    <property type="match status" value="1"/>
</dbReference>
<feature type="binding site" evidence="6">
    <location>
        <position position="150"/>
    </location>
    <ligand>
        <name>Zn(2+)</name>
        <dbReference type="ChEBI" id="CHEBI:29105"/>
        <note>structural</note>
    </ligand>
</feature>
<feature type="binding site" evidence="6">
    <location>
        <position position="127"/>
    </location>
    <ligand>
        <name>ATP</name>
        <dbReference type="ChEBI" id="CHEBI:30616"/>
    </ligand>
</feature>
<feature type="binding site" evidence="6">
    <location>
        <position position="31"/>
    </location>
    <ligand>
        <name>AMP</name>
        <dbReference type="ChEBI" id="CHEBI:456215"/>
    </ligand>
</feature>
<evidence type="ECO:0000256" key="5">
    <source>
        <dbReference type="ARBA" id="ARBA00022840"/>
    </source>
</evidence>
<feature type="binding site" evidence="6">
    <location>
        <begin position="85"/>
        <end position="88"/>
    </location>
    <ligand>
        <name>AMP</name>
        <dbReference type="ChEBI" id="CHEBI:456215"/>
    </ligand>
</feature>
<dbReference type="NCBIfam" id="TIGR01351">
    <property type="entry name" value="adk"/>
    <property type="match status" value="1"/>
</dbReference>
<evidence type="ECO:0000256" key="1">
    <source>
        <dbReference type="ARBA" id="ARBA00022679"/>
    </source>
</evidence>
<feature type="binding site" evidence="6">
    <location>
        <position position="130"/>
    </location>
    <ligand>
        <name>Zn(2+)</name>
        <dbReference type="ChEBI" id="CHEBI:29105"/>
        <note>structural</note>
    </ligand>
</feature>
<comment type="domain">
    <text evidence="6">Consists of three domains, a large central CORE domain and two small peripheral domains, NMPbind and LID, which undergo movements during catalysis. The LID domain closes over the site of phosphoryl transfer upon ATP binding. Assembling and dissambling the active center during each catalytic cycle provides an effective means to prevent ATP hydrolysis. Some bacteria have evolved a zinc-coordinating structure that stabilizes the LID domain.</text>
</comment>
<keyword evidence="3 6" id="KW-0547">Nucleotide-binding</keyword>
<keyword evidence="6" id="KW-0479">Metal-binding</keyword>
<comment type="pathway">
    <text evidence="6">Purine metabolism; AMP biosynthesis via salvage pathway; AMP from ADP: step 1/1.</text>
</comment>
<keyword evidence="2 6" id="KW-0545">Nucleotide biosynthesis</keyword>
<gene>
    <name evidence="8" type="primary">adk_1</name>
    <name evidence="6" type="synonym">adk</name>
    <name evidence="8" type="ORF">PAESOLCIP111_01549</name>
</gene>
<protein>
    <recommendedName>
        <fullName evidence="6">Adenylate kinase</fullName>
        <shortName evidence="6">AK</shortName>
        <ecNumber evidence="6">2.7.4.3</ecNumber>
    </recommendedName>
    <alternativeName>
        <fullName evidence="6">ATP-AMP transphosphorylase</fullName>
    </alternativeName>
    <alternativeName>
        <fullName evidence="6">ATP:AMP phosphotransferase</fullName>
    </alternativeName>
    <alternativeName>
        <fullName evidence="6">Adenylate monophosphate kinase</fullName>
    </alternativeName>
</protein>